<protein>
    <recommendedName>
        <fullName evidence="4">Tyr recombinase domain-containing protein</fullName>
    </recommendedName>
</protein>
<keyword evidence="1" id="KW-0233">DNA recombination</keyword>
<dbReference type="Proteomes" id="UP000440965">
    <property type="component" value="Unassembled WGS sequence"/>
</dbReference>
<organism evidence="2 3">
    <name type="scientific">Pseudomonas monteilii</name>
    <dbReference type="NCBI Taxonomy" id="76759"/>
    <lineage>
        <taxon>Bacteria</taxon>
        <taxon>Pseudomonadati</taxon>
        <taxon>Pseudomonadota</taxon>
        <taxon>Gammaproteobacteria</taxon>
        <taxon>Pseudomonadales</taxon>
        <taxon>Pseudomonadaceae</taxon>
        <taxon>Pseudomonas</taxon>
    </lineage>
</organism>
<name>A0A7X3F073_9PSED</name>
<dbReference type="InterPro" id="IPR013762">
    <property type="entry name" value="Integrase-like_cat_sf"/>
</dbReference>
<dbReference type="InterPro" id="IPR011010">
    <property type="entry name" value="DNA_brk_join_enz"/>
</dbReference>
<dbReference type="GO" id="GO:0003677">
    <property type="term" value="F:DNA binding"/>
    <property type="evidence" value="ECO:0007669"/>
    <property type="project" value="InterPro"/>
</dbReference>
<dbReference type="EMBL" id="WEIK01000004">
    <property type="protein sequence ID" value="MVF49038.1"/>
    <property type="molecule type" value="Genomic_DNA"/>
</dbReference>
<dbReference type="SUPFAM" id="SSF56349">
    <property type="entry name" value="DNA breaking-rejoining enzymes"/>
    <property type="match status" value="1"/>
</dbReference>
<evidence type="ECO:0000313" key="3">
    <source>
        <dbReference type="Proteomes" id="UP000440965"/>
    </source>
</evidence>
<evidence type="ECO:0008006" key="4">
    <source>
        <dbReference type="Google" id="ProtNLM"/>
    </source>
</evidence>
<evidence type="ECO:0000313" key="2">
    <source>
        <dbReference type="EMBL" id="MVF49038.1"/>
    </source>
</evidence>
<dbReference type="GO" id="GO:0015074">
    <property type="term" value="P:DNA integration"/>
    <property type="evidence" value="ECO:0007669"/>
    <property type="project" value="InterPro"/>
</dbReference>
<proteinExistence type="predicted"/>
<gene>
    <name evidence="2" type="ORF">F9Z43_06780</name>
</gene>
<comment type="caution">
    <text evidence="2">The sequence shown here is derived from an EMBL/GenBank/DDBJ whole genome shotgun (WGS) entry which is preliminary data.</text>
</comment>
<sequence length="117" mass="13718">MERWSTPYRALIVEEIVRLYRVNPHHAQIAEAEKHRNSLFLSIDRTGKLRVRTLTLAGWQKNLQAFAKNCGLSWNLTSHQFRRKFANYVAHSKFGDLCYLKEHFAHWTLDMSLGCDG</sequence>
<accession>A0A7X3F073</accession>
<reference evidence="2 3" key="1">
    <citation type="submission" date="2019-10" db="EMBL/GenBank/DDBJ databases">
        <title>XDR Pseudomonas monteilii producing IMP-16 from LCR.</title>
        <authorList>
            <person name="Ballaben A."/>
            <person name="Doi Y."/>
        </authorList>
    </citation>
    <scope>NUCLEOTIDE SEQUENCE [LARGE SCALE GENOMIC DNA]</scope>
    <source>
        <strain evidence="2 3">597/14</strain>
    </source>
</reference>
<dbReference type="Gene3D" id="1.10.443.10">
    <property type="entry name" value="Intergrase catalytic core"/>
    <property type="match status" value="1"/>
</dbReference>
<evidence type="ECO:0000256" key="1">
    <source>
        <dbReference type="ARBA" id="ARBA00023172"/>
    </source>
</evidence>
<dbReference type="GO" id="GO:0006310">
    <property type="term" value="P:DNA recombination"/>
    <property type="evidence" value="ECO:0007669"/>
    <property type="project" value="UniProtKB-KW"/>
</dbReference>
<dbReference type="AlphaFoldDB" id="A0A7X3F073"/>